<evidence type="ECO:0000256" key="2">
    <source>
        <dbReference type="ARBA" id="ARBA00023125"/>
    </source>
</evidence>
<dbReference type="GO" id="GO:0003700">
    <property type="term" value="F:DNA-binding transcription factor activity"/>
    <property type="evidence" value="ECO:0007669"/>
    <property type="project" value="TreeGrafter"/>
</dbReference>
<dbReference type="Proteomes" id="UP000320513">
    <property type="component" value="Unassembled WGS sequence"/>
</dbReference>
<dbReference type="SUPFAM" id="SSF46689">
    <property type="entry name" value="Homeodomain-like"/>
    <property type="match status" value="1"/>
</dbReference>
<evidence type="ECO:0000256" key="4">
    <source>
        <dbReference type="PROSITE-ProRule" id="PRU00335"/>
    </source>
</evidence>
<evidence type="ECO:0000313" key="7">
    <source>
        <dbReference type="Proteomes" id="UP000320513"/>
    </source>
</evidence>
<dbReference type="GO" id="GO:0000976">
    <property type="term" value="F:transcription cis-regulatory region binding"/>
    <property type="evidence" value="ECO:0007669"/>
    <property type="project" value="TreeGrafter"/>
</dbReference>
<dbReference type="AlphaFoldDB" id="A0A557XIX0"/>
<organism evidence="6 7">
    <name type="scientific">Mycobacterium helveticum</name>
    <dbReference type="NCBI Taxonomy" id="2592811"/>
    <lineage>
        <taxon>Bacteria</taxon>
        <taxon>Bacillati</taxon>
        <taxon>Actinomycetota</taxon>
        <taxon>Actinomycetes</taxon>
        <taxon>Mycobacteriales</taxon>
        <taxon>Mycobacteriaceae</taxon>
        <taxon>Mycobacterium</taxon>
    </lineage>
</organism>
<dbReference type="InterPro" id="IPR050109">
    <property type="entry name" value="HTH-type_TetR-like_transc_reg"/>
</dbReference>
<dbReference type="Pfam" id="PF00440">
    <property type="entry name" value="TetR_N"/>
    <property type="match status" value="1"/>
</dbReference>
<keyword evidence="2 4" id="KW-0238">DNA-binding</keyword>
<comment type="caution">
    <text evidence="6">The sequence shown here is derived from an EMBL/GenBank/DDBJ whole genome shotgun (WGS) entry which is preliminary data.</text>
</comment>
<keyword evidence="3" id="KW-0804">Transcription</keyword>
<dbReference type="PROSITE" id="PS50977">
    <property type="entry name" value="HTH_TETR_2"/>
    <property type="match status" value="1"/>
</dbReference>
<gene>
    <name evidence="6" type="ORF">FPZ47_19460</name>
</gene>
<proteinExistence type="predicted"/>
<keyword evidence="7" id="KW-1185">Reference proteome</keyword>
<dbReference type="PANTHER" id="PTHR30055">
    <property type="entry name" value="HTH-TYPE TRANSCRIPTIONAL REGULATOR RUTR"/>
    <property type="match status" value="1"/>
</dbReference>
<dbReference type="Gene3D" id="1.10.357.10">
    <property type="entry name" value="Tetracycline Repressor, domain 2"/>
    <property type="match status" value="1"/>
</dbReference>
<evidence type="ECO:0000256" key="1">
    <source>
        <dbReference type="ARBA" id="ARBA00023015"/>
    </source>
</evidence>
<feature type="domain" description="HTH tetR-type" evidence="5">
    <location>
        <begin position="17"/>
        <end position="77"/>
    </location>
</feature>
<protein>
    <submittedName>
        <fullName evidence="6">TetR/AcrR family transcriptional regulator</fullName>
    </submittedName>
</protein>
<dbReference type="InterPro" id="IPR009057">
    <property type="entry name" value="Homeodomain-like_sf"/>
</dbReference>
<dbReference type="InterPro" id="IPR036271">
    <property type="entry name" value="Tet_transcr_reg_TetR-rel_C_sf"/>
</dbReference>
<evidence type="ECO:0000256" key="3">
    <source>
        <dbReference type="ARBA" id="ARBA00023163"/>
    </source>
</evidence>
<dbReference type="OrthoDB" id="3426391at2"/>
<dbReference type="PANTHER" id="PTHR30055:SF234">
    <property type="entry name" value="HTH-TYPE TRANSCRIPTIONAL REGULATOR BETI"/>
    <property type="match status" value="1"/>
</dbReference>
<dbReference type="RefSeq" id="WP_144953417.1">
    <property type="nucleotide sequence ID" value="NZ_VMQU01000094.1"/>
</dbReference>
<keyword evidence="1" id="KW-0805">Transcription regulation</keyword>
<evidence type="ECO:0000259" key="5">
    <source>
        <dbReference type="PROSITE" id="PS50977"/>
    </source>
</evidence>
<dbReference type="SUPFAM" id="SSF48498">
    <property type="entry name" value="Tetracyclin repressor-like, C-terminal domain"/>
    <property type="match status" value="1"/>
</dbReference>
<dbReference type="PRINTS" id="PR00455">
    <property type="entry name" value="HTHTETR"/>
</dbReference>
<dbReference type="EMBL" id="VMQU01000094">
    <property type="protein sequence ID" value="TVS85661.1"/>
    <property type="molecule type" value="Genomic_DNA"/>
</dbReference>
<reference evidence="6 7" key="1">
    <citation type="submission" date="2019-07" db="EMBL/GenBank/DDBJ databases">
        <title>New Mycobacterium species.</title>
        <authorList>
            <person name="Tortoli E."/>
            <person name="Ghielmetti G."/>
            <person name="Friedel U."/>
            <person name="Trovato A."/>
        </authorList>
    </citation>
    <scope>NUCLEOTIDE SEQUENCE [LARGE SCALE GENOMIC DNA]</scope>
    <source>
        <strain evidence="6 7">16-83</strain>
    </source>
</reference>
<evidence type="ECO:0000313" key="6">
    <source>
        <dbReference type="EMBL" id="TVS85661.1"/>
    </source>
</evidence>
<accession>A0A557XIX0</accession>
<feature type="DNA-binding region" description="H-T-H motif" evidence="4">
    <location>
        <begin position="40"/>
        <end position="59"/>
    </location>
</feature>
<name>A0A557XIX0_9MYCO</name>
<sequence>MTVTRSRLGRPVGADGERTRARILGAAMRCVAEVGYSRATIRQIARTAEMTSGSLYHYFPNKSELLDAAAREIQTIALPRLRAAAARTDDVVDRLEAVLEESHRLMREYPDLAAFERAIRAESSAAGPGRPAHPGLQVLRDVIGEVVEDARARGSLPADIEPGATVDAVYALTRGLTERAASLTPGAYAATLASAKCLLRGTLFTREPGGPRR</sequence>
<dbReference type="InterPro" id="IPR001647">
    <property type="entry name" value="HTH_TetR"/>
</dbReference>